<name>A0AA37UHJ9_9MICO</name>
<dbReference type="InterPro" id="IPR000086">
    <property type="entry name" value="NUDIX_hydrolase_dom"/>
</dbReference>
<comment type="similarity">
    <text evidence="1">Belongs to the Nudix hydrolase family.</text>
</comment>
<evidence type="ECO:0000313" key="3">
    <source>
        <dbReference type="EMBL" id="GMA29059.1"/>
    </source>
</evidence>
<evidence type="ECO:0000313" key="4">
    <source>
        <dbReference type="Proteomes" id="UP001157160"/>
    </source>
</evidence>
<dbReference type="GO" id="GO:0016787">
    <property type="term" value="F:hydrolase activity"/>
    <property type="evidence" value="ECO:0007669"/>
    <property type="project" value="UniProtKB-KW"/>
</dbReference>
<organism evidence="3 4">
    <name type="scientific">Arenivirga flava</name>
    <dbReference type="NCBI Taxonomy" id="1930060"/>
    <lineage>
        <taxon>Bacteria</taxon>
        <taxon>Bacillati</taxon>
        <taxon>Actinomycetota</taxon>
        <taxon>Actinomycetes</taxon>
        <taxon>Micrococcales</taxon>
        <taxon>Microbacteriaceae</taxon>
        <taxon>Arenivirga</taxon>
    </lineage>
</organism>
<dbReference type="AlphaFoldDB" id="A0AA37UHJ9"/>
<dbReference type="Proteomes" id="UP001157160">
    <property type="component" value="Unassembled WGS sequence"/>
</dbReference>
<dbReference type="PANTHER" id="PTHR43736:SF1">
    <property type="entry name" value="DIHYDRONEOPTERIN TRIPHOSPHATE DIPHOSPHATASE"/>
    <property type="match status" value="1"/>
</dbReference>
<reference evidence="3 4" key="1">
    <citation type="journal article" date="2014" name="Int. J. Syst. Evol. Microbiol.">
        <title>Complete genome sequence of Corynebacterium casei LMG S-19264T (=DSM 44701T), isolated from a smear-ripened cheese.</title>
        <authorList>
            <consortium name="US DOE Joint Genome Institute (JGI-PGF)"/>
            <person name="Walter F."/>
            <person name="Albersmeier A."/>
            <person name="Kalinowski J."/>
            <person name="Ruckert C."/>
        </authorList>
    </citation>
    <scope>NUCLEOTIDE SEQUENCE [LARGE SCALE GENOMIC DNA]</scope>
    <source>
        <strain evidence="3 4">NBRC 112289</strain>
    </source>
</reference>
<proteinExistence type="inferred from homology"/>
<evidence type="ECO:0000256" key="1">
    <source>
        <dbReference type="ARBA" id="ARBA00005582"/>
    </source>
</evidence>
<dbReference type="SUPFAM" id="SSF55811">
    <property type="entry name" value="Nudix"/>
    <property type="match status" value="1"/>
</dbReference>
<protein>
    <submittedName>
        <fullName evidence="3">NUDIX hydrolase</fullName>
    </submittedName>
</protein>
<dbReference type="PROSITE" id="PS51462">
    <property type="entry name" value="NUDIX"/>
    <property type="match status" value="1"/>
</dbReference>
<dbReference type="Pfam" id="PF00293">
    <property type="entry name" value="NUDIX"/>
    <property type="match status" value="1"/>
</dbReference>
<gene>
    <name evidence="3" type="ORF">GCM10025874_23120</name>
</gene>
<comment type="caution">
    <text evidence="3">The sequence shown here is derived from an EMBL/GenBank/DDBJ whole genome shotgun (WGS) entry which is preliminary data.</text>
</comment>
<dbReference type="PANTHER" id="PTHR43736">
    <property type="entry name" value="ADP-RIBOSE PYROPHOSPHATASE"/>
    <property type="match status" value="1"/>
</dbReference>
<dbReference type="InterPro" id="IPR015797">
    <property type="entry name" value="NUDIX_hydrolase-like_dom_sf"/>
</dbReference>
<evidence type="ECO:0000259" key="2">
    <source>
        <dbReference type="PROSITE" id="PS51462"/>
    </source>
</evidence>
<dbReference type="EMBL" id="BSUL01000001">
    <property type="protein sequence ID" value="GMA29059.1"/>
    <property type="molecule type" value="Genomic_DNA"/>
</dbReference>
<accession>A0AA37UHJ9</accession>
<feature type="domain" description="Nudix hydrolase" evidence="2">
    <location>
        <begin position="59"/>
        <end position="189"/>
    </location>
</feature>
<dbReference type="Gene3D" id="3.90.79.10">
    <property type="entry name" value="Nucleoside Triphosphate Pyrophosphohydrolase"/>
    <property type="match status" value="1"/>
</dbReference>
<keyword evidence="4" id="KW-1185">Reference proteome</keyword>
<dbReference type="CDD" id="cd03674">
    <property type="entry name" value="NUDIX_Hydrolase"/>
    <property type="match status" value="1"/>
</dbReference>
<sequence>MRRYREPVDPVIAQQLAARSADLLTAWHPGSAEQRALRDEYLAFIEHHGPDAVRKPAGPEHLTASCFLFTEDRAHVLLTLHRKAGRWLQLGGHYEPADADPAEAALREALEEGGVPGATLVGLADLDRHELVGAFGACRVHWDLGFLATVPAASAPVISDESDDVRWFRIDELADAAPDVARRLAPILA</sequence>
<keyword evidence="3" id="KW-0378">Hydrolase</keyword>